<comment type="caution">
    <text evidence="2">The sequence shown here is derived from an EMBL/GenBank/DDBJ whole genome shotgun (WGS) entry which is preliminary data.</text>
</comment>
<evidence type="ECO:0000313" key="2">
    <source>
        <dbReference type="EMBL" id="GEL17063.1"/>
    </source>
</evidence>
<gene>
    <name evidence="2" type="ORF">PA7_09000</name>
</gene>
<keyword evidence="1" id="KW-0812">Transmembrane</keyword>
<dbReference type="AlphaFoldDB" id="A0A511CXT5"/>
<evidence type="ECO:0000256" key="1">
    <source>
        <dbReference type="SAM" id="Phobius"/>
    </source>
</evidence>
<name>A0A511CXT5_9PSEU</name>
<keyword evidence="3" id="KW-1185">Reference proteome</keyword>
<dbReference type="Proteomes" id="UP000321328">
    <property type="component" value="Unassembled WGS sequence"/>
</dbReference>
<dbReference type="RefSeq" id="WP_028929621.1">
    <property type="nucleotide sequence ID" value="NZ_AUII01000005.1"/>
</dbReference>
<accession>A0A511CXT5</accession>
<keyword evidence="1" id="KW-0472">Membrane</keyword>
<evidence type="ECO:0000313" key="3">
    <source>
        <dbReference type="Proteomes" id="UP000321328"/>
    </source>
</evidence>
<sequence length="197" mass="20158">MTLAVFVGAFLAPLTAMLPGWTGEDPDTLWVRVPAERSAAGTAAAAQRLDTLGIAAQVGPPAAVRAGAATVAVPVWPSDAADRDRARTALGALVSGALVRTEHEAETVLPMLVNAGIALALGLLCASPLGTAVNGLAPSGLVLFGGVLLGGVVLVLAASAASRPLLRSVTTHVDQEDLRQPWTRRGTLCRPHPSWAW</sequence>
<protein>
    <submittedName>
        <fullName evidence="2">Uncharacterized protein</fullName>
    </submittedName>
</protein>
<proteinExistence type="predicted"/>
<organism evidence="2 3">
    <name type="scientific">Pseudonocardia asaccharolytica DSM 44247 = NBRC 16224</name>
    <dbReference type="NCBI Taxonomy" id="1123024"/>
    <lineage>
        <taxon>Bacteria</taxon>
        <taxon>Bacillati</taxon>
        <taxon>Actinomycetota</taxon>
        <taxon>Actinomycetes</taxon>
        <taxon>Pseudonocardiales</taxon>
        <taxon>Pseudonocardiaceae</taxon>
        <taxon>Pseudonocardia</taxon>
    </lineage>
</organism>
<feature type="transmembrane region" description="Helical" evidence="1">
    <location>
        <begin position="141"/>
        <end position="161"/>
    </location>
</feature>
<dbReference type="EMBL" id="BJVI01000005">
    <property type="protein sequence ID" value="GEL17063.1"/>
    <property type="molecule type" value="Genomic_DNA"/>
</dbReference>
<dbReference type="STRING" id="1123024.GCA_000423625_01643"/>
<feature type="transmembrane region" description="Helical" evidence="1">
    <location>
        <begin position="108"/>
        <end position="129"/>
    </location>
</feature>
<keyword evidence="1" id="KW-1133">Transmembrane helix</keyword>
<reference evidence="2 3" key="1">
    <citation type="submission" date="2019-07" db="EMBL/GenBank/DDBJ databases">
        <title>Whole genome shotgun sequence of Pseudonocardia asaccharolytica NBRC 16224.</title>
        <authorList>
            <person name="Hosoyama A."/>
            <person name="Uohara A."/>
            <person name="Ohji S."/>
            <person name="Ichikawa N."/>
        </authorList>
    </citation>
    <scope>NUCLEOTIDE SEQUENCE [LARGE SCALE GENOMIC DNA]</scope>
    <source>
        <strain evidence="2 3">NBRC 16224</strain>
    </source>
</reference>